<organism evidence="8">
    <name type="scientific">Intestinibacter bartlettii</name>
    <dbReference type="NCBI Taxonomy" id="261299"/>
    <lineage>
        <taxon>Bacteria</taxon>
        <taxon>Bacillati</taxon>
        <taxon>Bacillota</taxon>
        <taxon>Clostridia</taxon>
        <taxon>Peptostreptococcales</taxon>
        <taxon>Peptostreptococcaceae</taxon>
        <taxon>Intestinibacter</taxon>
    </lineage>
</organism>
<name>A0A6N2ZKZ2_9FIRM</name>
<dbReference type="SUPFAM" id="SSF88946">
    <property type="entry name" value="Sigma2 domain of RNA polymerase sigma factors"/>
    <property type="match status" value="1"/>
</dbReference>
<dbReference type="InterPro" id="IPR036388">
    <property type="entry name" value="WH-like_DNA-bd_sf"/>
</dbReference>
<dbReference type="InterPro" id="IPR013325">
    <property type="entry name" value="RNA_pol_sigma_r2"/>
</dbReference>
<proteinExistence type="inferred from homology"/>
<dbReference type="SUPFAM" id="SSF88659">
    <property type="entry name" value="Sigma3 and sigma4 domains of RNA polymerase sigma factors"/>
    <property type="match status" value="1"/>
</dbReference>
<evidence type="ECO:0000256" key="2">
    <source>
        <dbReference type="ARBA" id="ARBA00023015"/>
    </source>
</evidence>
<dbReference type="AlphaFoldDB" id="A0A6N2ZKZ2"/>
<dbReference type="InterPro" id="IPR007627">
    <property type="entry name" value="RNA_pol_sigma70_r2"/>
</dbReference>
<dbReference type="GO" id="GO:0006352">
    <property type="term" value="P:DNA-templated transcription initiation"/>
    <property type="evidence" value="ECO:0007669"/>
    <property type="project" value="InterPro"/>
</dbReference>
<dbReference type="Pfam" id="PF08281">
    <property type="entry name" value="Sigma70_r4_2"/>
    <property type="match status" value="1"/>
</dbReference>
<reference evidence="8" key="1">
    <citation type="submission" date="2019-11" db="EMBL/GenBank/DDBJ databases">
        <authorList>
            <person name="Feng L."/>
        </authorList>
    </citation>
    <scope>NUCLEOTIDE SEQUENCE</scope>
    <source>
        <strain evidence="8">IbartlettiiLFYP30</strain>
    </source>
</reference>
<feature type="domain" description="RNA polymerase sigma-70 region 2" evidence="6">
    <location>
        <begin position="7"/>
        <end position="72"/>
    </location>
</feature>
<evidence type="ECO:0000259" key="6">
    <source>
        <dbReference type="Pfam" id="PF04542"/>
    </source>
</evidence>
<keyword evidence="4" id="KW-0238">DNA-binding</keyword>
<evidence type="ECO:0000256" key="1">
    <source>
        <dbReference type="ARBA" id="ARBA00010641"/>
    </source>
</evidence>
<dbReference type="PANTHER" id="PTHR43133">
    <property type="entry name" value="RNA POLYMERASE ECF-TYPE SIGMA FACTO"/>
    <property type="match status" value="1"/>
</dbReference>
<gene>
    <name evidence="8" type="primary">sigM_1</name>
    <name evidence="8" type="ORF">IBLFYP30_00121</name>
</gene>
<evidence type="ECO:0000256" key="4">
    <source>
        <dbReference type="ARBA" id="ARBA00023125"/>
    </source>
</evidence>
<evidence type="ECO:0000256" key="3">
    <source>
        <dbReference type="ARBA" id="ARBA00023082"/>
    </source>
</evidence>
<dbReference type="EMBL" id="CACRUE010000012">
    <property type="protein sequence ID" value="VYT80225.1"/>
    <property type="molecule type" value="Genomic_DNA"/>
</dbReference>
<protein>
    <submittedName>
        <fullName evidence="8">RNA polymerase sigma factor SigM</fullName>
    </submittedName>
</protein>
<dbReference type="Gene3D" id="1.10.10.10">
    <property type="entry name" value="Winged helix-like DNA-binding domain superfamily/Winged helix DNA-binding domain"/>
    <property type="match status" value="1"/>
</dbReference>
<keyword evidence="3" id="KW-0731">Sigma factor</keyword>
<dbReference type="InterPro" id="IPR013249">
    <property type="entry name" value="RNA_pol_sigma70_r4_t2"/>
</dbReference>
<dbReference type="InterPro" id="IPR014284">
    <property type="entry name" value="RNA_pol_sigma-70_dom"/>
</dbReference>
<dbReference type="PANTHER" id="PTHR43133:SF8">
    <property type="entry name" value="RNA POLYMERASE SIGMA FACTOR HI_1459-RELATED"/>
    <property type="match status" value="1"/>
</dbReference>
<dbReference type="GO" id="GO:0003677">
    <property type="term" value="F:DNA binding"/>
    <property type="evidence" value="ECO:0007669"/>
    <property type="project" value="UniProtKB-KW"/>
</dbReference>
<sequence>MKEIEKLYDLYSKDVYRFIYSLSFDEEIAKDIMQITFLECIKSIKNFKGNCSEKTWLLAIAKNQYYTYLKKHPKTQSIYESNLEQVEDFNQNNLEEYNEVLKAIHSLKEPQRQIMILRLINDFTFKEIGEILGKSENYCRVNFFREKKKLVKQFNE</sequence>
<dbReference type="InterPro" id="IPR039425">
    <property type="entry name" value="RNA_pol_sigma-70-like"/>
</dbReference>
<evidence type="ECO:0000256" key="5">
    <source>
        <dbReference type="ARBA" id="ARBA00023163"/>
    </source>
</evidence>
<dbReference type="InterPro" id="IPR013324">
    <property type="entry name" value="RNA_pol_sigma_r3/r4-like"/>
</dbReference>
<keyword evidence="5" id="KW-0804">Transcription</keyword>
<comment type="similarity">
    <text evidence="1">Belongs to the sigma-70 factor family. ECF subfamily.</text>
</comment>
<dbReference type="GO" id="GO:0016987">
    <property type="term" value="F:sigma factor activity"/>
    <property type="evidence" value="ECO:0007669"/>
    <property type="project" value="UniProtKB-KW"/>
</dbReference>
<dbReference type="RefSeq" id="WP_156530644.1">
    <property type="nucleotide sequence ID" value="NZ_CACRUE010000012.1"/>
</dbReference>
<dbReference type="NCBIfam" id="TIGR02937">
    <property type="entry name" value="sigma70-ECF"/>
    <property type="match status" value="1"/>
</dbReference>
<evidence type="ECO:0000313" key="8">
    <source>
        <dbReference type="EMBL" id="VYT80225.1"/>
    </source>
</evidence>
<dbReference type="Pfam" id="PF04542">
    <property type="entry name" value="Sigma70_r2"/>
    <property type="match status" value="1"/>
</dbReference>
<accession>A0A6N2ZKZ2</accession>
<dbReference type="Gene3D" id="1.10.1740.10">
    <property type="match status" value="1"/>
</dbReference>
<evidence type="ECO:0000259" key="7">
    <source>
        <dbReference type="Pfam" id="PF08281"/>
    </source>
</evidence>
<keyword evidence="2" id="KW-0805">Transcription regulation</keyword>
<feature type="domain" description="RNA polymerase sigma factor 70 region 4 type 2" evidence="7">
    <location>
        <begin position="98"/>
        <end position="150"/>
    </location>
</feature>